<evidence type="ECO:0000313" key="4">
    <source>
        <dbReference type="Proteomes" id="UP000644020"/>
    </source>
</evidence>
<proteinExistence type="predicted"/>
<dbReference type="InterPro" id="IPR042001">
    <property type="entry name" value="Sortase_F"/>
</dbReference>
<dbReference type="RefSeq" id="WP_229849551.1">
    <property type="nucleotide sequence ID" value="NZ_BMUL01000001.1"/>
</dbReference>
<organism evidence="3 4">
    <name type="scientific">Streptomyces termitum</name>
    <dbReference type="NCBI Taxonomy" id="67368"/>
    <lineage>
        <taxon>Bacteria</taxon>
        <taxon>Bacillati</taxon>
        <taxon>Actinomycetota</taxon>
        <taxon>Actinomycetes</taxon>
        <taxon>Kitasatosporales</taxon>
        <taxon>Streptomycetaceae</taxon>
        <taxon>Streptomyces</taxon>
    </lineage>
</organism>
<keyword evidence="4" id="KW-1185">Reference proteome</keyword>
<dbReference type="NCBIfam" id="NF033748">
    <property type="entry name" value="class_F_sortase"/>
    <property type="match status" value="1"/>
</dbReference>
<feature type="compositionally biased region" description="Pro residues" evidence="2">
    <location>
        <begin position="1"/>
        <end position="10"/>
    </location>
</feature>
<dbReference type="Gene3D" id="2.40.260.10">
    <property type="entry name" value="Sortase"/>
    <property type="match status" value="1"/>
</dbReference>
<gene>
    <name evidence="3" type="ORF">GCM10010305_06660</name>
</gene>
<dbReference type="Proteomes" id="UP000644020">
    <property type="component" value="Unassembled WGS sequence"/>
</dbReference>
<dbReference type="Pfam" id="PF04203">
    <property type="entry name" value="Sortase"/>
    <property type="match status" value="1"/>
</dbReference>
<dbReference type="EMBL" id="BMUL01000001">
    <property type="protein sequence ID" value="GHA67272.1"/>
    <property type="molecule type" value="Genomic_DNA"/>
</dbReference>
<keyword evidence="1" id="KW-0378">Hydrolase</keyword>
<name>A0A918SRV9_9ACTN</name>
<accession>A0A918SRV9</accession>
<evidence type="ECO:0000256" key="2">
    <source>
        <dbReference type="SAM" id="MobiDB-lite"/>
    </source>
</evidence>
<dbReference type="GO" id="GO:0016787">
    <property type="term" value="F:hydrolase activity"/>
    <property type="evidence" value="ECO:0007669"/>
    <property type="project" value="UniProtKB-KW"/>
</dbReference>
<protein>
    <submittedName>
        <fullName evidence="3">Class F sortase</fullName>
    </submittedName>
</protein>
<dbReference type="CDD" id="cd05829">
    <property type="entry name" value="Sortase_F"/>
    <property type="match status" value="1"/>
</dbReference>
<evidence type="ECO:0000313" key="3">
    <source>
        <dbReference type="EMBL" id="GHA67272.1"/>
    </source>
</evidence>
<evidence type="ECO:0000256" key="1">
    <source>
        <dbReference type="ARBA" id="ARBA00022801"/>
    </source>
</evidence>
<comment type="caution">
    <text evidence="3">The sequence shown here is derived from an EMBL/GenBank/DDBJ whole genome shotgun (WGS) entry which is preliminary data.</text>
</comment>
<sequence length="223" mass="23034">MSRPRVPAPDPSRTSAAPARRRAAAPLVVLAALAVLTGCSAAAGPAAGPPARITPTAAPAPSGAPRVEPLARSLPVRVGLPSAGVDARGILELGLNADGTVEVPSVEQADRIGWYENGVTPGETGPAVLIGHFDTARGPAVLKDVARVRTGDRITVTRADGSAAVFRVRELEQVDKDAFPTEKVYGDTRRPELRVITCGGALVDGHRPDNVILYADLVATRPA</sequence>
<dbReference type="InterPro" id="IPR005754">
    <property type="entry name" value="Sortase"/>
</dbReference>
<dbReference type="AlphaFoldDB" id="A0A918SRV9"/>
<feature type="region of interest" description="Disordered" evidence="2">
    <location>
        <begin position="1"/>
        <end position="20"/>
    </location>
</feature>
<reference evidence="3" key="2">
    <citation type="submission" date="2020-09" db="EMBL/GenBank/DDBJ databases">
        <authorList>
            <person name="Sun Q."/>
            <person name="Ohkuma M."/>
        </authorList>
    </citation>
    <scope>NUCLEOTIDE SEQUENCE</scope>
    <source>
        <strain evidence="3">JCM 4518</strain>
    </source>
</reference>
<dbReference type="InterPro" id="IPR023365">
    <property type="entry name" value="Sortase_dom-sf"/>
</dbReference>
<dbReference type="SUPFAM" id="SSF63817">
    <property type="entry name" value="Sortase"/>
    <property type="match status" value="1"/>
</dbReference>
<reference evidence="3" key="1">
    <citation type="journal article" date="2014" name="Int. J. Syst. Evol. Microbiol.">
        <title>Complete genome sequence of Corynebacterium casei LMG S-19264T (=DSM 44701T), isolated from a smear-ripened cheese.</title>
        <authorList>
            <consortium name="US DOE Joint Genome Institute (JGI-PGF)"/>
            <person name="Walter F."/>
            <person name="Albersmeier A."/>
            <person name="Kalinowski J."/>
            <person name="Ruckert C."/>
        </authorList>
    </citation>
    <scope>NUCLEOTIDE SEQUENCE</scope>
    <source>
        <strain evidence="3">JCM 4518</strain>
    </source>
</reference>